<proteinExistence type="predicted"/>
<feature type="region of interest" description="Disordered" evidence="1">
    <location>
        <begin position="42"/>
        <end position="72"/>
    </location>
</feature>
<accession>A0A803T3K1</accession>
<reference evidence="3" key="1">
    <citation type="submission" date="2009-12" db="EMBL/GenBank/DDBJ databases">
        <title>The Genome Sequence of Anolis carolinensis (Green Anole Lizard).</title>
        <authorList>
            <consortium name="The Genome Sequencing Platform"/>
            <person name="Di Palma F."/>
            <person name="Alfoldi J."/>
            <person name="Heiman D."/>
            <person name="Young S."/>
            <person name="Grabherr M."/>
            <person name="Johnson J."/>
            <person name="Lander E.S."/>
            <person name="Lindblad-Toh K."/>
        </authorList>
    </citation>
    <scope>NUCLEOTIDE SEQUENCE [LARGE SCALE GENOMIC DNA]</scope>
    <source>
        <strain evidence="3">JBL SC #1</strain>
    </source>
</reference>
<reference evidence="3" key="3">
    <citation type="submission" date="2025-09" db="UniProtKB">
        <authorList>
            <consortium name="Ensembl"/>
        </authorList>
    </citation>
    <scope>IDENTIFICATION</scope>
</reference>
<evidence type="ECO:0000256" key="1">
    <source>
        <dbReference type="SAM" id="MobiDB-lite"/>
    </source>
</evidence>
<dbReference type="InterPro" id="IPR036361">
    <property type="entry name" value="SAP_dom_sf"/>
</dbReference>
<dbReference type="Gene3D" id="1.10.720.30">
    <property type="entry name" value="SAP domain"/>
    <property type="match status" value="1"/>
</dbReference>
<name>A0A803T3K1_ANOCA</name>
<dbReference type="Ensembl" id="ENSACAT00000055824.1">
    <property type="protein sequence ID" value="ENSACAP00000029791.1"/>
    <property type="gene ID" value="ENSACAG00000037868.1"/>
</dbReference>
<dbReference type="InterPro" id="IPR003034">
    <property type="entry name" value="SAP_dom"/>
</dbReference>
<sequence length="72" mass="8302">MSSSPVNVKKLKVSELREELKKRRLYDKGLKADLMERLQTALDREEHKRRRWRPSLGAGASGEGRQAEGNPR</sequence>
<reference evidence="3" key="2">
    <citation type="submission" date="2025-08" db="UniProtKB">
        <authorList>
            <consortium name="Ensembl"/>
        </authorList>
    </citation>
    <scope>IDENTIFICATION</scope>
</reference>
<dbReference type="PANTHER" id="PTHR47031:SF3">
    <property type="entry name" value="SAP DOMAIN-CONTAINING PROTEIN"/>
    <property type="match status" value="1"/>
</dbReference>
<dbReference type="SMART" id="SM00513">
    <property type="entry name" value="SAP"/>
    <property type="match status" value="1"/>
</dbReference>
<dbReference type="AlphaFoldDB" id="A0A803T3K1"/>
<organism evidence="3 4">
    <name type="scientific">Anolis carolinensis</name>
    <name type="common">Green anole</name>
    <name type="synonym">American chameleon</name>
    <dbReference type="NCBI Taxonomy" id="28377"/>
    <lineage>
        <taxon>Eukaryota</taxon>
        <taxon>Metazoa</taxon>
        <taxon>Chordata</taxon>
        <taxon>Craniata</taxon>
        <taxon>Vertebrata</taxon>
        <taxon>Euteleostomi</taxon>
        <taxon>Lepidosauria</taxon>
        <taxon>Squamata</taxon>
        <taxon>Bifurcata</taxon>
        <taxon>Unidentata</taxon>
        <taxon>Episquamata</taxon>
        <taxon>Toxicofera</taxon>
        <taxon>Iguania</taxon>
        <taxon>Dactyloidae</taxon>
        <taxon>Anolis</taxon>
    </lineage>
</organism>
<dbReference type="GeneTree" id="ENSGT00940000156546"/>
<evidence type="ECO:0000313" key="3">
    <source>
        <dbReference type="Ensembl" id="ENSACAP00000029791.1"/>
    </source>
</evidence>
<dbReference type="PROSITE" id="PS50800">
    <property type="entry name" value="SAP"/>
    <property type="match status" value="1"/>
</dbReference>
<dbReference type="PANTHER" id="PTHR47031">
    <property type="entry name" value="SAP DNA-BINDING DOMAIN-CONTAINING PROTEIN"/>
    <property type="match status" value="1"/>
</dbReference>
<dbReference type="SUPFAM" id="SSF68906">
    <property type="entry name" value="SAP domain"/>
    <property type="match status" value="1"/>
</dbReference>
<feature type="domain" description="SAP" evidence="2">
    <location>
        <begin position="8"/>
        <end position="42"/>
    </location>
</feature>
<dbReference type="Pfam" id="PF02037">
    <property type="entry name" value="SAP"/>
    <property type="match status" value="1"/>
</dbReference>
<dbReference type="FunFam" id="1.10.720.30:FF:000004">
    <property type="entry name" value="heterogeneous nuclear ribonucleoprotein U isoform X1"/>
    <property type="match status" value="1"/>
</dbReference>
<evidence type="ECO:0000259" key="2">
    <source>
        <dbReference type="PROSITE" id="PS50800"/>
    </source>
</evidence>
<evidence type="ECO:0000313" key="4">
    <source>
        <dbReference type="Proteomes" id="UP000001646"/>
    </source>
</evidence>
<keyword evidence="4" id="KW-1185">Reference proteome</keyword>
<dbReference type="InParanoid" id="A0A803T3K1"/>
<dbReference type="Proteomes" id="UP000001646">
    <property type="component" value="Unplaced"/>
</dbReference>
<protein>
    <recommendedName>
        <fullName evidence="2">SAP domain-containing protein</fullName>
    </recommendedName>
</protein>